<dbReference type="Proteomes" id="UP000719412">
    <property type="component" value="Unassembled WGS sequence"/>
</dbReference>
<evidence type="ECO:0000313" key="1">
    <source>
        <dbReference type="EMBL" id="KAH0817459.1"/>
    </source>
</evidence>
<dbReference type="EMBL" id="JABDTM020019429">
    <property type="protein sequence ID" value="KAH0817459.1"/>
    <property type="molecule type" value="Genomic_DNA"/>
</dbReference>
<evidence type="ECO:0000313" key="2">
    <source>
        <dbReference type="Proteomes" id="UP000719412"/>
    </source>
</evidence>
<comment type="caution">
    <text evidence="1">The sequence shown here is derived from an EMBL/GenBank/DDBJ whole genome shotgun (WGS) entry which is preliminary data.</text>
</comment>
<gene>
    <name evidence="1" type="ORF">GEV33_005333</name>
</gene>
<reference evidence="1" key="1">
    <citation type="journal article" date="2020" name="J Insects Food Feed">
        <title>The yellow mealworm (Tenebrio molitor) genome: a resource for the emerging insects as food and feed industry.</title>
        <authorList>
            <person name="Eriksson T."/>
            <person name="Andere A."/>
            <person name="Kelstrup H."/>
            <person name="Emery V."/>
            <person name="Picard C."/>
        </authorList>
    </citation>
    <scope>NUCLEOTIDE SEQUENCE</scope>
    <source>
        <strain evidence="1">Stoneville</strain>
        <tissue evidence="1">Whole head</tissue>
    </source>
</reference>
<organism evidence="1 2">
    <name type="scientific">Tenebrio molitor</name>
    <name type="common">Yellow mealworm beetle</name>
    <dbReference type="NCBI Taxonomy" id="7067"/>
    <lineage>
        <taxon>Eukaryota</taxon>
        <taxon>Metazoa</taxon>
        <taxon>Ecdysozoa</taxon>
        <taxon>Arthropoda</taxon>
        <taxon>Hexapoda</taxon>
        <taxon>Insecta</taxon>
        <taxon>Pterygota</taxon>
        <taxon>Neoptera</taxon>
        <taxon>Endopterygota</taxon>
        <taxon>Coleoptera</taxon>
        <taxon>Polyphaga</taxon>
        <taxon>Cucujiformia</taxon>
        <taxon>Tenebrionidae</taxon>
        <taxon>Tenebrio</taxon>
    </lineage>
</organism>
<name>A0A8J6HMP9_TENMO</name>
<protein>
    <submittedName>
        <fullName evidence="1">Uncharacterized protein</fullName>
    </submittedName>
</protein>
<dbReference type="AlphaFoldDB" id="A0A8J6HMP9"/>
<accession>A0A8J6HMP9</accession>
<sequence length="137" mass="16267">MVKIISWVEECQQSRRNIKRTNMVRFENVLLKLDLEQYDIVLEIVEQRTELKPVDPNMVRFENVILKLDEEQYDIVLEIEDQRIELKPVDPLGIPICLRQENFTGCREEGSEIKINRGAHRPVFCSLYCELIVIFFV</sequence>
<reference evidence="1" key="2">
    <citation type="submission" date="2021-08" db="EMBL/GenBank/DDBJ databases">
        <authorList>
            <person name="Eriksson T."/>
        </authorList>
    </citation>
    <scope>NUCLEOTIDE SEQUENCE</scope>
    <source>
        <strain evidence="1">Stoneville</strain>
        <tissue evidence="1">Whole head</tissue>
    </source>
</reference>
<proteinExistence type="predicted"/>
<keyword evidence="2" id="KW-1185">Reference proteome</keyword>